<evidence type="ECO:0000313" key="1">
    <source>
        <dbReference type="EMBL" id="PHH76023.1"/>
    </source>
</evidence>
<protein>
    <submittedName>
        <fullName evidence="1">Uncharacterized protein</fullName>
    </submittedName>
</protein>
<name>A0A2C5Z849_9HYPO</name>
<comment type="caution">
    <text evidence="1">The sequence shown here is derived from an EMBL/GenBank/DDBJ whole genome shotgun (WGS) entry which is preliminary data.</text>
</comment>
<keyword evidence="2" id="KW-1185">Reference proteome</keyword>
<sequence length="158" mass="16713">MQAARKAAIALPRLSSSDASRALSLFPDPHSSRSLLLLLPEPHSGFPHSHCFHLRQQPFEPPRSHAPFPAAKISCTASLSPTVASPSLCSLLFAQRLPASILLAAATTSQVQAFNNSCPLSVILATLAALSRPSGRLVESGLAIQPHPLVRSPDMTRG</sequence>
<dbReference type="AlphaFoldDB" id="A0A2C5Z849"/>
<organism evidence="1 2">
    <name type="scientific">Ophiocordyceps australis</name>
    <dbReference type="NCBI Taxonomy" id="1399860"/>
    <lineage>
        <taxon>Eukaryota</taxon>
        <taxon>Fungi</taxon>
        <taxon>Dikarya</taxon>
        <taxon>Ascomycota</taxon>
        <taxon>Pezizomycotina</taxon>
        <taxon>Sordariomycetes</taxon>
        <taxon>Hypocreomycetidae</taxon>
        <taxon>Hypocreales</taxon>
        <taxon>Ophiocordycipitaceae</taxon>
        <taxon>Ophiocordyceps</taxon>
    </lineage>
</organism>
<proteinExistence type="predicted"/>
<gene>
    <name evidence="1" type="ORF">CDD82_4164</name>
</gene>
<evidence type="ECO:0000313" key="2">
    <source>
        <dbReference type="Proteomes" id="UP000224854"/>
    </source>
</evidence>
<dbReference type="EMBL" id="NJEU01000339">
    <property type="protein sequence ID" value="PHH76023.1"/>
    <property type="molecule type" value="Genomic_DNA"/>
</dbReference>
<dbReference type="Proteomes" id="UP000224854">
    <property type="component" value="Unassembled WGS sequence"/>
</dbReference>
<accession>A0A2C5Z849</accession>
<reference evidence="1 2" key="1">
    <citation type="submission" date="2017-06" db="EMBL/GenBank/DDBJ databases">
        <title>Ant-infecting Ophiocordyceps genomes reveal a high diversity of potential behavioral manipulation genes and a possible major role for enterotoxins.</title>
        <authorList>
            <person name="De Bekker C."/>
            <person name="Evans H.C."/>
            <person name="Brachmann A."/>
            <person name="Hughes D.P."/>
        </authorList>
    </citation>
    <scope>NUCLEOTIDE SEQUENCE [LARGE SCALE GENOMIC DNA]</scope>
    <source>
        <strain evidence="1 2">1348a</strain>
    </source>
</reference>